<keyword evidence="4" id="KW-1185">Reference proteome</keyword>
<organism evidence="3 4">
    <name type="scientific">Streptomyces vietnamensis</name>
    <dbReference type="NCBI Taxonomy" id="362257"/>
    <lineage>
        <taxon>Bacteria</taxon>
        <taxon>Bacillati</taxon>
        <taxon>Actinomycetota</taxon>
        <taxon>Actinomycetes</taxon>
        <taxon>Kitasatosporales</taxon>
        <taxon>Streptomycetaceae</taxon>
        <taxon>Streptomyces</taxon>
    </lineage>
</organism>
<evidence type="ECO:0000259" key="1">
    <source>
        <dbReference type="Pfam" id="PF00501"/>
    </source>
</evidence>
<sequence>MSVDDGTVPALLARSAAAHPGRTALRLGTDALAYGVLDDLADRAAALLHARGVGPGDRVALMLPNSTLFAVLYYGILRAGAVVVPLNPLLRAGEVRHCLADAEAALLLAWHRDGEEAAEGARLAGTPHLAVEPAEFTELLAGHARVEAVSRTPEDTAVVLYTSGTTGAPKGAELSHRNIRRNVDEGVRVLRLGPSDVVFGGLPLFHSFGQVMGLDCAVAVGACLTLMSRFDPAGALALVARDRVTVFLGVPTMYALLLRDPDRARYDVSSLRVCLCGGSPLPVAVLNGFESAFGCAVLEGYGLSESSPLACVNRIDRPRSPGTIGIPIEGVEMRVVDRDGKEVPDGEVGELVIRGHNVMKGYWRRPEATAETVRDGWLHTGDLGTRDATGDFRVVDRVKDVVIRGGFNVYPREVEEVLHLHPCVAEAAVLGVPHPVHGQEVAAAVVLRPGSRISPAELRAHVRERVAPYKYPRRIWLADALPKGPTGKVLKREIVPPEGV</sequence>
<evidence type="ECO:0000259" key="2">
    <source>
        <dbReference type="Pfam" id="PF13193"/>
    </source>
</evidence>
<dbReference type="RefSeq" id="WP_041131720.1">
    <property type="nucleotide sequence ID" value="NZ_CP010407.1"/>
</dbReference>
<accession>A0A0B5I5F1</accession>
<dbReference type="EMBL" id="CP010407">
    <property type="protein sequence ID" value="AJF67791.1"/>
    <property type="molecule type" value="Genomic_DNA"/>
</dbReference>
<name>A0A0B5I5F1_9ACTN</name>
<dbReference type="STRING" id="362257.SVTN_28845"/>
<dbReference type="InterPro" id="IPR045851">
    <property type="entry name" value="AMP-bd_C_sf"/>
</dbReference>
<dbReference type="CDD" id="cd05936">
    <property type="entry name" value="FC-FACS_FadD_like"/>
    <property type="match status" value="1"/>
</dbReference>
<reference evidence="3 4" key="1">
    <citation type="submission" date="2014-12" db="EMBL/GenBank/DDBJ databases">
        <title>Complete genome sequence of Streptomyces vietnamensis strain GIMV4.0001, a genetic manipulable producer of the benzoisochromanequinone antibiotic granaticin.</title>
        <authorList>
            <person name="Deng M.R."/>
            <person name="Guo J."/>
            <person name="Ma L.Y."/>
            <person name="Feng G.D."/>
            <person name="Mo C.Y."/>
            <person name="Zhu H.H."/>
        </authorList>
    </citation>
    <scope>NUCLEOTIDE SEQUENCE [LARGE SCALE GENOMIC DNA]</scope>
    <source>
        <strain evidence="4">GIMV4.0001</strain>
    </source>
</reference>
<dbReference type="Pfam" id="PF13193">
    <property type="entry name" value="AMP-binding_C"/>
    <property type="match status" value="1"/>
</dbReference>
<dbReference type="Proteomes" id="UP000031774">
    <property type="component" value="Chromosome"/>
</dbReference>
<dbReference type="Gene3D" id="3.30.300.30">
    <property type="match status" value="1"/>
</dbReference>
<protein>
    <submittedName>
        <fullName evidence="3">AMP-dependent synthetase</fullName>
    </submittedName>
</protein>
<dbReference type="InterPro" id="IPR000873">
    <property type="entry name" value="AMP-dep_synth/lig_dom"/>
</dbReference>
<gene>
    <name evidence="3" type="ORF">SVTN_28845</name>
</gene>
<proteinExistence type="predicted"/>
<dbReference type="AlphaFoldDB" id="A0A0B5I5F1"/>
<feature type="domain" description="AMP-dependent synthetase/ligase" evidence="1">
    <location>
        <begin position="13"/>
        <end position="363"/>
    </location>
</feature>
<evidence type="ECO:0000313" key="4">
    <source>
        <dbReference type="Proteomes" id="UP000031774"/>
    </source>
</evidence>
<dbReference type="SUPFAM" id="SSF56801">
    <property type="entry name" value="Acetyl-CoA synthetase-like"/>
    <property type="match status" value="1"/>
</dbReference>
<dbReference type="InterPro" id="IPR020845">
    <property type="entry name" value="AMP-binding_CS"/>
</dbReference>
<feature type="domain" description="AMP-binding enzyme C-terminal" evidence="2">
    <location>
        <begin position="413"/>
        <end position="488"/>
    </location>
</feature>
<dbReference type="InterPro" id="IPR050237">
    <property type="entry name" value="ATP-dep_AMP-bd_enzyme"/>
</dbReference>
<dbReference type="PANTHER" id="PTHR43767">
    <property type="entry name" value="LONG-CHAIN-FATTY-ACID--COA LIGASE"/>
    <property type="match status" value="1"/>
</dbReference>
<evidence type="ECO:0000313" key="3">
    <source>
        <dbReference type="EMBL" id="AJF67791.1"/>
    </source>
</evidence>
<dbReference type="HOGENOM" id="CLU_000022_59_7_11"/>
<dbReference type="PANTHER" id="PTHR43767:SF12">
    <property type="entry name" value="AMP-DEPENDENT SYNTHETASE AND LIGASE"/>
    <property type="match status" value="1"/>
</dbReference>
<dbReference type="InterPro" id="IPR025110">
    <property type="entry name" value="AMP-bd_C"/>
</dbReference>
<dbReference type="GO" id="GO:0016877">
    <property type="term" value="F:ligase activity, forming carbon-sulfur bonds"/>
    <property type="evidence" value="ECO:0007669"/>
    <property type="project" value="UniProtKB-ARBA"/>
</dbReference>
<dbReference type="KEGG" id="svt:SVTN_28845"/>
<dbReference type="Pfam" id="PF00501">
    <property type="entry name" value="AMP-binding"/>
    <property type="match status" value="1"/>
</dbReference>
<dbReference type="PROSITE" id="PS00455">
    <property type="entry name" value="AMP_BINDING"/>
    <property type="match status" value="1"/>
</dbReference>
<dbReference type="Gene3D" id="3.40.50.12780">
    <property type="entry name" value="N-terminal domain of ligase-like"/>
    <property type="match status" value="1"/>
</dbReference>
<dbReference type="InterPro" id="IPR042099">
    <property type="entry name" value="ANL_N_sf"/>
</dbReference>